<feature type="active site" evidence="3">
    <location>
        <position position="136"/>
    </location>
</feature>
<dbReference type="InterPro" id="IPR033140">
    <property type="entry name" value="Lipase_GDXG_put_SER_AS"/>
</dbReference>
<sequence>MLIRAIFEKSARATAAEMAAYEPAGGLRETLDVVYGGAGARTSLDVFSPGADEDPRATVVWIHGGAWISGSKEDVRPYARMLAAEGYTAVAVSYGVAPESPYPSALAQVNAALGFLVARAREFRVDPARIVLAGDSAGANLASQLAVVTTRPDYAREVGVRPALQPEQLRGVVLNCGIYDVSDIPRAPGVTGWGFRIALRAYLGRGWQDSQGDRRMSTVDWVDENFPRAWISGGNGDTLTAGQSRPFAARLERLGVDVTTLFYPGDHVPSLPHEYQFHLDFEDARRAFDSTVAFLNRVTR</sequence>
<evidence type="ECO:0000259" key="4">
    <source>
        <dbReference type="Pfam" id="PF07859"/>
    </source>
</evidence>
<dbReference type="PROSITE" id="PS01174">
    <property type="entry name" value="LIPASE_GDXG_SER"/>
    <property type="match status" value="1"/>
</dbReference>
<dbReference type="PANTHER" id="PTHR48081">
    <property type="entry name" value="AB HYDROLASE SUPERFAMILY PROTEIN C4A8.06C"/>
    <property type="match status" value="1"/>
</dbReference>
<reference evidence="5" key="2">
    <citation type="submission" date="2020-09" db="EMBL/GenBank/DDBJ databases">
        <authorList>
            <person name="Sun Q."/>
            <person name="Zhou Y."/>
        </authorList>
    </citation>
    <scope>NUCLEOTIDE SEQUENCE</scope>
    <source>
        <strain evidence="5">CGMCC 1.15794</strain>
    </source>
</reference>
<evidence type="ECO:0000256" key="1">
    <source>
        <dbReference type="ARBA" id="ARBA00010515"/>
    </source>
</evidence>
<dbReference type="InterPro" id="IPR050300">
    <property type="entry name" value="GDXG_lipolytic_enzyme"/>
</dbReference>
<dbReference type="InterPro" id="IPR029058">
    <property type="entry name" value="AB_hydrolase_fold"/>
</dbReference>
<evidence type="ECO:0000313" key="6">
    <source>
        <dbReference type="Proteomes" id="UP000657592"/>
    </source>
</evidence>
<dbReference type="GO" id="GO:0016787">
    <property type="term" value="F:hydrolase activity"/>
    <property type="evidence" value="ECO:0007669"/>
    <property type="project" value="UniProtKB-KW"/>
</dbReference>
<dbReference type="EMBL" id="BMJY01000010">
    <property type="protein sequence ID" value="GGH46642.1"/>
    <property type="molecule type" value="Genomic_DNA"/>
</dbReference>
<organism evidence="5 6">
    <name type="scientific">Microbacterium album</name>
    <dbReference type="NCBI Taxonomy" id="2053191"/>
    <lineage>
        <taxon>Bacteria</taxon>
        <taxon>Bacillati</taxon>
        <taxon>Actinomycetota</taxon>
        <taxon>Actinomycetes</taxon>
        <taxon>Micrococcales</taxon>
        <taxon>Microbacteriaceae</taxon>
        <taxon>Microbacterium</taxon>
    </lineage>
</organism>
<dbReference type="SUPFAM" id="SSF53474">
    <property type="entry name" value="alpha/beta-Hydrolases"/>
    <property type="match status" value="1"/>
</dbReference>
<keyword evidence="2" id="KW-0378">Hydrolase</keyword>
<dbReference type="AlphaFoldDB" id="A0A917IHC3"/>
<comment type="similarity">
    <text evidence="1">Belongs to the 'GDXG' lipolytic enzyme family.</text>
</comment>
<keyword evidence="6" id="KW-1185">Reference proteome</keyword>
<dbReference type="InterPro" id="IPR013094">
    <property type="entry name" value="AB_hydrolase_3"/>
</dbReference>
<proteinExistence type="inferred from homology"/>
<comment type="caution">
    <text evidence="5">The sequence shown here is derived from an EMBL/GenBank/DDBJ whole genome shotgun (WGS) entry which is preliminary data.</text>
</comment>
<name>A0A917IHC3_9MICO</name>
<feature type="domain" description="Alpha/beta hydrolase fold-3" evidence="4">
    <location>
        <begin position="59"/>
        <end position="265"/>
    </location>
</feature>
<reference evidence="5" key="1">
    <citation type="journal article" date="2014" name="Int. J. Syst. Evol. Microbiol.">
        <title>Complete genome sequence of Corynebacterium casei LMG S-19264T (=DSM 44701T), isolated from a smear-ripened cheese.</title>
        <authorList>
            <consortium name="US DOE Joint Genome Institute (JGI-PGF)"/>
            <person name="Walter F."/>
            <person name="Albersmeier A."/>
            <person name="Kalinowski J."/>
            <person name="Ruckert C."/>
        </authorList>
    </citation>
    <scope>NUCLEOTIDE SEQUENCE</scope>
    <source>
        <strain evidence="5">CGMCC 1.15794</strain>
    </source>
</reference>
<dbReference type="Gene3D" id="3.40.50.1820">
    <property type="entry name" value="alpha/beta hydrolase"/>
    <property type="match status" value="1"/>
</dbReference>
<gene>
    <name evidence="5" type="ORF">GCM10010921_22880</name>
</gene>
<evidence type="ECO:0000256" key="3">
    <source>
        <dbReference type="PROSITE-ProRule" id="PRU10038"/>
    </source>
</evidence>
<evidence type="ECO:0000313" key="5">
    <source>
        <dbReference type="EMBL" id="GGH46642.1"/>
    </source>
</evidence>
<dbReference type="Pfam" id="PF07859">
    <property type="entry name" value="Abhydrolase_3"/>
    <property type="match status" value="1"/>
</dbReference>
<protein>
    <submittedName>
        <fullName evidence="5">Lipase</fullName>
    </submittedName>
</protein>
<evidence type="ECO:0000256" key="2">
    <source>
        <dbReference type="ARBA" id="ARBA00022801"/>
    </source>
</evidence>
<dbReference type="Proteomes" id="UP000657592">
    <property type="component" value="Unassembled WGS sequence"/>
</dbReference>
<accession>A0A917IHC3</accession>
<dbReference type="PANTHER" id="PTHR48081:SF6">
    <property type="entry name" value="PEPTIDASE S9 PROLYL OLIGOPEPTIDASE CATALYTIC DOMAIN-CONTAINING PROTEIN"/>
    <property type="match status" value="1"/>
</dbReference>